<gene>
    <name evidence="2" type="ORF">JCM19232_6355</name>
</gene>
<dbReference type="SUPFAM" id="SSF56091">
    <property type="entry name" value="DNA ligase/mRNA capping enzyme, catalytic domain"/>
    <property type="match status" value="1"/>
</dbReference>
<dbReference type="InterPro" id="IPR013840">
    <property type="entry name" value="DNAligase_N"/>
</dbReference>
<feature type="domain" description="NAD-dependent DNA ligase N-terminal" evidence="1">
    <location>
        <begin position="1"/>
        <end position="265"/>
    </location>
</feature>
<accession>A0A0B8P5F0</accession>
<protein>
    <submittedName>
        <fullName evidence="2">DNA ligase</fullName>
    </submittedName>
</protein>
<evidence type="ECO:0000313" key="3">
    <source>
        <dbReference type="Proteomes" id="UP000031670"/>
    </source>
</evidence>
<dbReference type="GO" id="GO:0003911">
    <property type="term" value="F:DNA ligase (NAD+) activity"/>
    <property type="evidence" value="ECO:0007669"/>
    <property type="project" value="InterPro"/>
</dbReference>
<dbReference type="EMBL" id="BBSA01000004">
    <property type="protein sequence ID" value="GAM62050.1"/>
    <property type="molecule type" value="Genomic_DNA"/>
</dbReference>
<reference evidence="2 3" key="1">
    <citation type="submission" date="2015-01" db="EMBL/GenBank/DDBJ databases">
        <title>Vibrio sp. C5 JCM 19232 whole genome shotgun sequence.</title>
        <authorList>
            <person name="Sawabe T."/>
            <person name="Meirelles P."/>
            <person name="Feng G."/>
            <person name="Sayaka M."/>
            <person name="Hattori M."/>
            <person name="Ohkuma M."/>
        </authorList>
    </citation>
    <scope>NUCLEOTIDE SEQUENCE [LARGE SCALE GENOMIC DNA]</scope>
    <source>
        <strain evidence="2 3">JCM19232</strain>
    </source>
</reference>
<evidence type="ECO:0000313" key="2">
    <source>
        <dbReference type="EMBL" id="GAM62050.1"/>
    </source>
</evidence>
<name>A0A0B8P5F0_9VIBR</name>
<organism evidence="2 3">
    <name type="scientific">Vibrio ishigakensis</name>
    <dbReference type="NCBI Taxonomy" id="1481914"/>
    <lineage>
        <taxon>Bacteria</taxon>
        <taxon>Pseudomonadati</taxon>
        <taxon>Pseudomonadota</taxon>
        <taxon>Gammaproteobacteria</taxon>
        <taxon>Vibrionales</taxon>
        <taxon>Vibrionaceae</taxon>
        <taxon>Vibrio</taxon>
    </lineage>
</organism>
<keyword evidence="2" id="KW-0436">Ligase</keyword>
<proteinExistence type="predicted"/>
<dbReference type="Gene3D" id="3.30.470.30">
    <property type="entry name" value="DNA ligase/mRNA capping enzyme"/>
    <property type="match status" value="1"/>
</dbReference>
<reference evidence="2 3" key="2">
    <citation type="submission" date="2015-01" db="EMBL/GenBank/DDBJ databases">
        <authorList>
            <consortium name="NBRP consortium"/>
            <person name="Sawabe T."/>
            <person name="Meirelles P."/>
            <person name="Feng G."/>
            <person name="Sayaka M."/>
            <person name="Hattori M."/>
            <person name="Ohkuma M."/>
        </authorList>
    </citation>
    <scope>NUCLEOTIDE SEQUENCE [LARGE SCALE GENOMIC DNA]</scope>
    <source>
        <strain evidence="2 3">JCM19232</strain>
    </source>
</reference>
<dbReference type="Pfam" id="PF01653">
    <property type="entry name" value="DNA_ligase_aden"/>
    <property type="match status" value="1"/>
</dbReference>
<sequence>MIVANACYRSGFPVLSDSLYDKYIQKFAEKNPDNPFVNNVESEVTSLGKTVSLPQKMLSTDKAYSKEEIQKWLERILKAAKELDIDTKEIEIRVTPKLDGYAAFDDGEKLYTRGDGIKGQDVSRAFERGLKVARSGKRGLGAGEIVIDKNYFEEKLSQYFENSRNIQAAIIAEKNVDPLVQQAINDGACVFYPFGLIDNWTGHYEDLIEGFEVIIDRIWNAVEYDVDGVILETTDSRLKEYMGQLGSFIAGKLLSKLMKRLLKSRF</sequence>
<dbReference type="AlphaFoldDB" id="A0A0B8P5F0"/>
<dbReference type="SMART" id="SM00532">
    <property type="entry name" value="LIGANc"/>
    <property type="match status" value="1"/>
</dbReference>
<comment type="caution">
    <text evidence="2">The sequence shown here is derived from an EMBL/GenBank/DDBJ whole genome shotgun (WGS) entry which is preliminary data.</text>
</comment>
<dbReference type="Proteomes" id="UP000031670">
    <property type="component" value="Unassembled WGS sequence"/>
</dbReference>
<evidence type="ECO:0000259" key="1">
    <source>
        <dbReference type="SMART" id="SM00532"/>
    </source>
</evidence>
<dbReference type="InterPro" id="IPR013839">
    <property type="entry name" value="DNAligase_adenylation"/>
</dbReference>